<dbReference type="GO" id="GO:0032259">
    <property type="term" value="P:methylation"/>
    <property type="evidence" value="ECO:0007669"/>
    <property type="project" value="UniProtKB-KW"/>
</dbReference>
<dbReference type="AlphaFoldDB" id="A0A538TJ88"/>
<dbReference type="InterPro" id="IPR013216">
    <property type="entry name" value="Methyltransf_11"/>
</dbReference>
<evidence type="ECO:0000313" key="4">
    <source>
        <dbReference type="Proteomes" id="UP000316609"/>
    </source>
</evidence>
<comment type="caution">
    <text evidence="3">The sequence shown here is derived from an EMBL/GenBank/DDBJ whole genome shotgun (WGS) entry which is preliminary data.</text>
</comment>
<organism evidence="3 4">
    <name type="scientific">Eiseniibacteriota bacterium</name>
    <dbReference type="NCBI Taxonomy" id="2212470"/>
    <lineage>
        <taxon>Bacteria</taxon>
        <taxon>Candidatus Eiseniibacteriota</taxon>
    </lineage>
</organism>
<dbReference type="Proteomes" id="UP000316609">
    <property type="component" value="Unassembled WGS sequence"/>
</dbReference>
<dbReference type="GO" id="GO:0008757">
    <property type="term" value="F:S-adenosylmethionine-dependent methyltransferase activity"/>
    <property type="evidence" value="ECO:0007669"/>
    <property type="project" value="InterPro"/>
</dbReference>
<feature type="domain" description="Methyltransferase type 11" evidence="2">
    <location>
        <begin position="145"/>
        <end position="240"/>
    </location>
</feature>
<dbReference type="Pfam" id="PF08241">
    <property type="entry name" value="Methyltransf_11"/>
    <property type="match status" value="1"/>
</dbReference>
<accession>A0A538TJ88</accession>
<keyword evidence="3" id="KW-0489">Methyltransferase</keyword>
<evidence type="ECO:0000256" key="1">
    <source>
        <dbReference type="SAM" id="MobiDB-lite"/>
    </source>
</evidence>
<dbReference type="CDD" id="cd02440">
    <property type="entry name" value="AdoMet_MTases"/>
    <property type="match status" value="1"/>
</dbReference>
<proteinExistence type="predicted"/>
<dbReference type="InterPro" id="IPR029063">
    <property type="entry name" value="SAM-dependent_MTases_sf"/>
</dbReference>
<reference evidence="3 4" key="1">
    <citation type="journal article" date="2019" name="Nat. Microbiol.">
        <title>Mediterranean grassland soil C-N compound turnover is dependent on rainfall and depth, and is mediated by genomically divergent microorganisms.</title>
        <authorList>
            <person name="Diamond S."/>
            <person name="Andeer P.F."/>
            <person name="Li Z."/>
            <person name="Crits-Christoph A."/>
            <person name="Burstein D."/>
            <person name="Anantharaman K."/>
            <person name="Lane K.R."/>
            <person name="Thomas B.C."/>
            <person name="Pan C."/>
            <person name="Northen T.R."/>
            <person name="Banfield J.F."/>
        </authorList>
    </citation>
    <scope>NUCLEOTIDE SEQUENCE [LARGE SCALE GENOMIC DNA]</scope>
    <source>
        <strain evidence="3">WS_8</strain>
    </source>
</reference>
<feature type="region of interest" description="Disordered" evidence="1">
    <location>
        <begin position="1"/>
        <end position="90"/>
    </location>
</feature>
<dbReference type="EMBL" id="VBOY01000102">
    <property type="protein sequence ID" value="TMQ63686.1"/>
    <property type="molecule type" value="Genomic_DNA"/>
</dbReference>
<evidence type="ECO:0000259" key="2">
    <source>
        <dbReference type="Pfam" id="PF08241"/>
    </source>
</evidence>
<evidence type="ECO:0000313" key="3">
    <source>
        <dbReference type="EMBL" id="TMQ63686.1"/>
    </source>
</evidence>
<dbReference type="SUPFAM" id="SSF53335">
    <property type="entry name" value="S-adenosyl-L-methionine-dependent methyltransferases"/>
    <property type="match status" value="1"/>
</dbReference>
<dbReference type="PANTHER" id="PTHR43591">
    <property type="entry name" value="METHYLTRANSFERASE"/>
    <property type="match status" value="1"/>
</dbReference>
<name>A0A538TJ88_UNCEI</name>
<sequence>MLHRPLPLSRHVRPQRRPCALHAHSRGASREGTPLLGERGQRGPASRRRPAGGVSPVRRHGARAPSHPARIRRGGGDAAHPGSRFAPLPGRAPAVGRVAVGRVSTLHHWESYWRGHADLEATYSTGDRLVREVLADGGVAGARVLEVGAGSGRDTLGLIAAGAVGVVLDYSPAALELIRRQARARGLPVHLVRADALAMPFRDDAFEVVFHQGLLEHFRDPLALLRENARVTRRSGRVVVDVPQAFHPYTAMKQVLMMFGAWFAGWETQFTPGRLERECWRAGLTVRRTYGEWMVPGLWYRVLRELLKRTLSLKLPLEPRGPAVWDRAWIGLRTRLKRHRWALYTCHVIGTVAEKP</sequence>
<keyword evidence="3" id="KW-0808">Transferase</keyword>
<protein>
    <submittedName>
        <fullName evidence="3">Methyltransferase domain-containing protein</fullName>
    </submittedName>
</protein>
<dbReference type="Gene3D" id="3.40.50.150">
    <property type="entry name" value="Vaccinia Virus protein VP39"/>
    <property type="match status" value="1"/>
</dbReference>
<gene>
    <name evidence="3" type="ORF">E6K78_10215</name>
</gene>
<dbReference type="PANTHER" id="PTHR43591:SF24">
    <property type="entry name" value="2-METHOXY-6-POLYPRENYL-1,4-BENZOQUINOL METHYLASE, MITOCHONDRIAL"/>
    <property type="match status" value="1"/>
</dbReference>